<gene>
    <name evidence="1" type="ORF">VitviT2T_025384</name>
</gene>
<dbReference type="Proteomes" id="UP001227230">
    <property type="component" value="Chromosome 16"/>
</dbReference>
<dbReference type="PANTHER" id="PTHR46265">
    <property type="entry name" value="RHO GTPASE-ACTIVATING PROTEIN 7"/>
    <property type="match status" value="1"/>
</dbReference>
<reference evidence="1 2" key="1">
    <citation type="journal article" date="2023" name="Hortic Res">
        <title>The complete reference genome for grapevine (Vitis vinifera L.) genetics and breeding.</title>
        <authorList>
            <person name="Shi X."/>
            <person name="Cao S."/>
            <person name="Wang X."/>
            <person name="Huang S."/>
            <person name="Wang Y."/>
            <person name="Liu Z."/>
            <person name="Liu W."/>
            <person name="Leng X."/>
            <person name="Peng Y."/>
            <person name="Wang N."/>
            <person name="Wang Y."/>
            <person name="Ma Z."/>
            <person name="Xu X."/>
            <person name="Zhang F."/>
            <person name="Xue H."/>
            <person name="Zhong H."/>
            <person name="Wang Y."/>
            <person name="Zhang K."/>
            <person name="Velt A."/>
            <person name="Avia K."/>
            <person name="Holtgrawe D."/>
            <person name="Grimplet J."/>
            <person name="Matus J.T."/>
            <person name="Ware D."/>
            <person name="Wu X."/>
            <person name="Wang H."/>
            <person name="Liu C."/>
            <person name="Fang Y."/>
            <person name="Rustenholz C."/>
            <person name="Cheng Z."/>
            <person name="Xiao H."/>
            <person name="Zhou Y."/>
        </authorList>
    </citation>
    <scope>NUCLEOTIDE SEQUENCE [LARGE SCALE GENOMIC DNA]</scope>
    <source>
        <strain evidence="2">cv. Pinot noir / PN40024</strain>
        <tissue evidence="1">Leaf</tissue>
    </source>
</reference>
<keyword evidence="2" id="KW-1185">Reference proteome</keyword>
<dbReference type="EMBL" id="CP126663">
    <property type="protein sequence ID" value="WKA07578.1"/>
    <property type="molecule type" value="Genomic_DNA"/>
</dbReference>
<dbReference type="PANTHER" id="PTHR46265:SF2">
    <property type="entry name" value="RHO GTPASE-ACTIVATING PROTEIN 7"/>
    <property type="match status" value="1"/>
</dbReference>
<accession>A0ABY9DIL4</accession>
<organism evidence="1 2">
    <name type="scientific">Vitis vinifera</name>
    <name type="common">Grape</name>
    <dbReference type="NCBI Taxonomy" id="29760"/>
    <lineage>
        <taxon>Eukaryota</taxon>
        <taxon>Viridiplantae</taxon>
        <taxon>Streptophyta</taxon>
        <taxon>Embryophyta</taxon>
        <taxon>Tracheophyta</taxon>
        <taxon>Spermatophyta</taxon>
        <taxon>Magnoliopsida</taxon>
        <taxon>eudicotyledons</taxon>
        <taxon>Gunneridae</taxon>
        <taxon>Pentapetalae</taxon>
        <taxon>rosids</taxon>
        <taxon>Vitales</taxon>
        <taxon>Vitaceae</taxon>
        <taxon>Viteae</taxon>
        <taxon>Vitis</taxon>
    </lineage>
</organism>
<sequence>MESHGVHYMQRTSDYATRTAASHGDPSSVNLVVWIRGTIRILRIVLRKSTKELEKRAIATKAAQLLVAAPAVNDAQAIIIALMEEYENVLNGDNLHRYFISTDSWIENSGNEDSADDENIYMHEQKSSSLGTKITKEADLGLKIGHSKALLKSEDVVANHSAIADLPSRSRRSRIPVLLAEAKRQFSLRYGKGIETEVERIYVLHGIFREDSTIGMVPLTFTEDGDQLPDSNSNLDEGNYSGVDNSVSLSISRELQDGIGQIVTQPLTTQEILTAPKDISNEQIIQLCAFHVMVLVHRTEKKPSRGTRG</sequence>
<protein>
    <submittedName>
        <fullName evidence="1">Uncharacterized protein</fullName>
    </submittedName>
</protein>
<name>A0ABY9DIL4_VITVI</name>
<evidence type="ECO:0000313" key="1">
    <source>
        <dbReference type="EMBL" id="WKA07578.1"/>
    </source>
</evidence>
<dbReference type="InterPro" id="IPR052799">
    <property type="entry name" value="Rho_GAP_Regulators"/>
</dbReference>
<evidence type="ECO:0000313" key="2">
    <source>
        <dbReference type="Proteomes" id="UP001227230"/>
    </source>
</evidence>
<proteinExistence type="predicted"/>